<feature type="domain" description="ABC transmembrane type-1" evidence="8">
    <location>
        <begin position="96"/>
        <end position="311"/>
    </location>
</feature>
<dbReference type="PROSITE" id="PS50928">
    <property type="entry name" value="ABC_TM1"/>
    <property type="match status" value="1"/>
</dbReference>
<dbReference type="Pfam" id="PF00528">
    <property type="entry name" value="BPD_transp_1"/>
    <property type="match status" value="1"/>
</dbReference>
<feature type="transmembrane region" description="Helical" evidence="7">
    <location>
        <begin position="12"/>
        <end position="30"/>
    </location>
</feature>
<evidence type="ECO:0000256" key="6">
    <source>
        <dbReference type="ARBA" id="ARBA00023136"/>
    </source>
</evidence>
<dbReference type="AlphaFoldDB" id="A0A1R1MNP4"/>
<keyword evidence="6 7" id="KW-0472">Membrane</keyword>
<accession>A0A1R1MNP4</accession>
<evidence type="ECO:0000313" key="10">
    <source>
        <dbReference type="Proteomes" id="UP000187408"/>
    </source>
</evidence>
<dbReference type="InterPro" id="IPR000515">
    <property type="entry name" value="MetI-like"/>
</dbReference>
<evidence type="ECO:0000256" key="1">
    <source>
        <dbReference type="ARBA" id="ARBA00004651"/>
    </source>
</evidence>
<keyword evidence="10" id="KW-1185">Reference proteome</keyword>
<comment type="caution">
    <text evidence="9">The sequence shown here is derived from an EMBL/GenBank/DDBJ whole genome shotgun (WGS) entry which is preliminary data.</text>
</comment>
<gene>
    <name evidence="9" type="ORF">BLW93_00405</name>
</gene>
<dbReference type="RefSeq" id="WP_076712133.1">
    <property type="nucleotide sequence ID" value="NZ_MOEN01000001.1"/>
</dbReference>
<dbReference type="OrthoDB" id="9773221at2"/>
<comment type="subcellular location">
    <subcellularLocation>
        <location evidence="1 7">Cell membrane</location>
        <topology evidence="1 7">Multi-pass membrane protein</topology>
    </subcellularLocation>
</comment>
<dbReference type="EMBL" id="MOEN01000001">
    <property type="protein sequence ID" value="OMH41383.1"/>
    <property type="molecule type" value="Genomic_DNA"/>
</dbReference>
<dbReference type="Gene3D" id="1.10.3720.10">
    <property type="entry name" value="MetI-like"/>
    <property type="match status" value="1"/>
</dbReference>
<keyword evidence="5 7" id="KW-1133">Transmembrane helix</keyword>
<reference evidence="9 10" key="1">
    <citation type="submission" date="2016-10" db="EMBL/GenBank/DDBJ databases">
        <title>Genome sequence of a sulfur-reducing bacterium Desulfurobacterium indicum K6013.</title>
        <authorList>
            <person name="Cao J."/>
            <person name="Shao Z."/>
            <person name="Alain K."/>
            <person name="Jebbar M."/>
        </authorList>
    </citation>
    <scope>NUCLEOTIDE SEQUENCE [LARGE SCALE GENOMIC DNA]</scope>
    <source>
        <strain evidence="9 10">K6013</strain>
    </source>
</reference>
<feature type="transmembrane region" description="Helical" evidence="7">
    <location>
        <begin position="136"/>
        <end position="157"/>
    </location>
</feature>
<evidence type="ECO:0000256" key="3">
    <source>
        <dbReference type="ARBA" id="ARBA00022475"/>
    </source>
</evidence>
<dbReference type="InterPro" id="IPR045621">
    <property type="entry name" value="BPD_transp_1_N"/>
</dbReference>
<evidence type="ECO:0000256" key="5">
    <source>
        <dbReference type="ARBA" id="ARBA00022989"/>
    </source>
</evidence>
<comment type="similarity">
    <text evidence="7">Belongs to the binding-protein-dependent transport system permease family.</text>
</comment>
<feature type="transmembrane region" description="Helical" evidence="7">
    <location>
        <begin position="246"/>
        <end position="267"/>
    </location>
</feature>
<evidence type="ECO:0000259" key="8">
    <source>
        <dbReference type="PROSITE" id="PS50928"/>
    </source>
</evidence>
<dbReference type="GO" id="GO:0055085">
    <property type="term" value="P:transmembrane transport"/>
    <property type="evidence" value="ECO:0007669"/>
    <property type="project" value="InterPro"/>
</dbReference>
<evidence type="ECO:0000256" key="7">
    <source>
        <dbReference type="RuleBase" id="RU363032"/>
    </source>
</evidence>
<dbReference type="GO" id="GO:0005886">
    <property type="term" value="C:plasma membrane"/>
    <property type="evidence" value="ECO:0007669"/>
    <property type="project" value="UniProtKB-SubCell"/>
</dbReference>
<organism evidence="9 10">
    <name type="scientific">Desulfurobacterium indicum</name>
    <dbReference type="NCBI Taxonomy" id="1914305"/>
    <lineage>
        <taxon>Bacteria</taxon>
        <taxon>Pseudomonadati</taxon>
        <taxon>Aquificota</taxon>
        <taxon>Aquificia</taxon>
        <taxon>Desulfurobacteriales</taxon>
        <taxon>Desulfurobacteriaceae</taxon>
        <taxon>Desulfurobacterium</taxon>
    </lineage>
</organism>
<feature type="transmembrane region" description="Helical" evidence="7">
    <location>
        <begin position="104"/>
        <end position="124"/>
    </location>
</feature>
<dbReference type="STRING" id="1914305.BLW93_00405"/>
<feature type="transmembrane region" description="Helical" evidence="7">
    <location>
        <begin position="287"/>
        <end position="313"/>
    </location>
</feature>
<protein>
    <submittedName>
        <fullName evidence="9">ABC transporter substrate-binding protein</fullName>
    </submittedName>
</protein>
<dbReference type="CDD" id="cd06261">
    <property type="entry name" value="TM_PBP2"/>
    <property type="match status" value="1"/>
</dbReference>
<keyword evidence="4 7" id="KW-0812">Transmembrane</keyword>
<sequence>MVKYVLKRFLHLIPLIIGMTFISFLIIKLAPGDFLTSLKMNPSISKETIEALRKSYGLDQPVIKQYFLWLWNALHFNLGYSFAYHRPVTSLIADRIANTLSLTVTAFFITWIFAVPLGIIAAFYRNKFVDRIITSVSLVGLSIPGFFVAFLLMFFAAKTGLLPIGGVVSQNYEKLSLTGKIIDRLKHMVVPLTAMVVGSISGLVRLVRGTVIDELHKDYVKLAVAKGLPKRVILFKHVLRNAMNPFITLIGFDIAGLLSGAALIEIITAWPGMGRLMFEAVMLQDFFVVMGALYIGGIMLVIGNLIADILLALNDPRIREREIEGRR</sequence>
<proteinExistence type="inferred from homology"/>
<name>A0A1R1MNP4_9BACT</name>
<dbReference type="Proteomes" id="UP000187408">
    <property type="component" value="Unassembled WGS sequence"/>
</dbReference>
<dbReference type="PANTHER" id="PTHR30465">
    <property type="entry name" value="INNER MEMBRANE ABC TRANSPORTER"/>
    <property type="match status" value="1"/>
</dbReference>
<dbReference type="SUPFAM" id="SSF161098">
    <property type="entry name" value="MetI-like"/>
    <property type="match status" value="1"/>
</dbReference>
<keyword evidence="3" id="KW-1003">Cell membrane</keyword>
<feature type="transmembrane region" description="Helical" evidence="7">
    <location>
        <begin position="188"/>
        <end position="207"/>
    </location>
</feature>
<dbReference type="PANTHER" id="PTHR30465:SF0">
    <property type="entry name" value="OLIGOPEPTIDE TRANSPORT SYSTEM PERMEASE PROTEIN APPB"/>
    <property type="match status" value="1"/>
</dbReference>
<dbReference type="Pfam" id="PF19300">
    <property type="entry name" value="BPD_transp_1_N"/>
    <property type="match status" value="1"/>
</dbReference>
<evidence type="ECO:0000313" key="9">
    <source>
        <dbReference type="EMBL" id="OMH41383.1"/>
    </source>
</evidence>
<evidence type="ECO:0000256" key="2">
    <source>
        <dbReference type="ARBA" id="ARBA00022448"/>
    </source>
</evidence>
<keyword evidence="2 7" id="KW-0813">Transport</keyword>
<evidence type="ECO:0000256" key="4">
    <source>
        <dbReference type="ARBA" id="ARBA00022692"/>
    </source>
</evidence>
<dbReference type="InterPro" id="IPR035906">
    <property type="entry name" value="MetI-like_sf"/>
</dbReference>